<evidence type="ECO:0000313" key="2">
    <source>
        <dbReference type="Proteomes" id="UP000253562"/>
    </source>
</evidence>
<dbReference type="AlphaFoldDB" id="A0A368KLC2"/>
<dbReference type="RefSeq" id="WP_114372762.1">
    <property type="nucleotide sequence ID" value="NZ_QPEX01000045.1"/>
</dbReference>
<protein>
    <submittedName>
        <fullName evidence="1">Uncharacterized protein</fullName>
    </submittedName>
</protein>
<evidence type="ECO:0000313" key="1">
    <source>
        <dbReference type="EMBL" id="RCS41494.1"/>
    </source>
</evidence>
<reference evidence="1 2" key="1">
    <citation type="submission" date="2018-07" db="EMBL/GenBank/DDBJ databases">
        <title>Comparative genomes isolates from brazilian mangrove.</title>
        <authorList>
            <person name="De Araujo J.E."/>
            <person name="Taketani R.G."/>
            <person name="Silva M.C.P."/>
            <person name="Lourenco M.V."/>
            <person name="Oliveira V.M."/>
            <person name="Andreote F.D."/>
        </authorList>
    </citation>
    <scope>NUCLEOTIDE SEQUENCE [LARGE SCALE GENOMIC DNA]</scope>
    <source>
        <strain evidence="1 2">HEX PRIS-MGV</strain>
    </source>
</reference>
<proteinExistence type="predicted"/>
<dbReference type="Proteomes" id="UP000253562">
    <property type="component" value="Unassembled WGS sequence"/>
</dbReference>
<organism evidence="1 2">
    <name type="scientific">Bremerella cremea</name>
    <dbReference type="NCBI Taxonomy" id="1031537"/>
    <lineage>
        <taxon>Bacteria</taxon>
        <taxon>Pseudomonadati</taxon>
        <taxon>Planctomycetota</taxon>
        <taxon>Planctomycetia</taxon>
        <taxon>Pirellulales</taxon>
        <taxon>Pirellulaceae</taxon>
        <taxon>Bremerella</taxon>
    </lineage>
</organism>
<accession>A0A368KLC2</accession>
<comment type="caution">
    <text evidence="1">The sequence shown here is derived from an EMBL/GenBank/DDBJ whole genome shotgun (WGS) entry which is preliminary data.</text>
</comment>
<dbReference type="EMBL" id="QPEX01000045">
    <property type="protein sequence ID" value="RCS41494.1"/>
    <property type="molecule type" value="Genomic_DNA"/>
</dbReference>
<dbReference type="OrthoDB" id="287158at2"/>
<name>A0A368KLC2_9BACT</name>
<gene>
    <name evidence="1" type="ORF">DTL42_23370</name>
</gene>
<sequence>MSETPYQRLVALAQSVHLPDYLQYLDKQTDLSELSRVVNENRHILNDARQCLTPECCVPLTFEQDFFKKHGPELVPLRELACSFRLEAELAQLDRQLDQVVNAGLDLLRLGNALRRGGLIVDMLTASSISLTGVEQLRKVRAEIDQERRAEWIKLLPQLEQEIESIGIIIARDQQWEKATGNEDEEVDFEELEEILDDDPEIPEEVNTWITQQIEEMASWPEADRHGLYRNQDRRLIAHLRMLTIDLALRTFYRATDRYPGDLSQLTPSILPNVPLAPFTGKPFLYAPTATSFQLATPGPSGSDTGVLGPWPMVLAGEAILNLDENDFWAEK</sequence>